<dbReference type="AlphaFoldDB" id="A0A1S2Z4C1"/>
<feature type="region of interest" description="Disordered" evidence="1">
    <location>
        <begin position="206"/>
        <end position="278"/>
    </location>
</feature>
<sequence>MATQQVICIVYYNGSIVDGVEGKTFVSDYKKAFKVHSTSNLARLKNVIKKKLQFDDNVTITDIVYQHLVFFGENTTRFELMKVCDDEDVQLMFDVYAQWSQLGTIKLYITFESGKTFVSDYKKAFKVHSNSNLARLKNVIKKKLQFDDNVTITDIVYRHIVIFGENTTRFELMNVCDDEDVQLMFDVYAQWSQLDTIELYITFESGPTSTNQPSTSNMHNPNYIPSFDQNTPYQPDYIPSFDQNTPYQPEELGDYSEDDETYFDESSCDSDDDDADEDMEAKDQPILPVFDPPFHIKNINLDTTNQPTEFDHICRASTRKKSELWVIEKLNAPHTCTNSALSQDHTKLDSKMICASIMQVMRMDPSIKVKVIIAQIQALHNYIVNYRKAWLGKNKAIKQIYGNWEESYNQLPRWLLVMQTFAPGTIIEMETIPAYHEHGLINGVTIFHRLFWAYVPCISAFKFCKPIVQVDGTWLYDKYKGTLLVAVAHDGNDNIIPIAYALVEGYSINESTYRYYRREIGIENSKALKWLDNIPR</sequence>
<feature type="compositionally biased region" description="Acidic residues" evidence="1">
    <location>
        <begin position="251"/>
        <end position="278"/>
    </location>
</feature>
<accession>A0A1S2Z4C1</accession>
<evidence type="ECO:0000313" key="3">
    <source>
        <dbReference type="RefSeq" id="XP_004514840.2"/>
    </source>
</evidence>
<name>A0A1S2Z4C1_CICAR</name>
<dbReference type="RefSeq" id="XP_004514840.2">
    <property type="nucleotide sequence ID" value="XM_004514783.2"/>
</dbReference>
<keyword evidence="2" id="KW-1185">Reference proteome</keyword>
<evidence type="ECO:0000313" key="2">
    <source>
        <dbReference type="Proteomes" id="UP000087171"/>
    </source>
</evidence>
<evidence type="ECO:0000256" key="1">
    <source>
        <dbReference type="SAM" id="MobiDB-lite"/>
    </source>
</evidence>
<organism evidence="2 3">
    <name type="scientific">Cicer arietinum</name>
    <name type="common">Chickpea</name>
    <name type="synonym">Garbanzo</name>
    <dbReference type="NCBI Taxonomy" id="3827"/>
    <lineage>
        <taxon>Eukaryota</taxon>
        <taxon>Viridiplantae</taxon>
        <taxon>Streptophyta</taxon>
        <taxon>Embryophyta</taxon>
        <taxon>Tracheophyta</taxon>
        <taxon>Spermatophyta</taxon>
        <taxon>Magnoliopsida</taxon>
        <taxon>eudicotyledons</taxon>
        <taxon>Gunneridae</taxon>
        <taxon>Pentapetalae</taxon>
        <taxon>rosids</taxon>
        <taxon>fabids</taxon>
        <taxon>Fabales</taxon>
        <taxon>Fabaceae</taxon>
        <taxon>Papilionoideae</taxon>
        <taxon>50 kb inversion clade</taxon>
        <taxon>NPAAA clade</taxon>
        <taxon>Hologalegina</taxon>
        <taxon>IRL clade</taxon>
        <taxon>Cicereae</taxon>
        <taxon>Cicer</taxon>
    </lineage>
</organism>
<dbReference type="PANTHER" id="PTHR31973:SF195">
    <property type="entry name" value="MUDR FAMILY TRANSPOSASE"/>
    <property type="match status" value="1"/>
</dbReference>
<dbReference type="PaxDb" id="3827-XP_004514840.1"/>
<proteinExistence type="predicted"/>
<dbReference type="STRING" id="3827.A0A1S2Z4C1"/>
<dbReference type="eggNOG" id="ENOG502SXWT">
    <property type="taxonomic scope" value="Eukaryota"/>
</dbReference>
<dbReference type="OrthoDB" id="683469at2759"/>
<dbReference type="PANTHER" id="PTHR31973">
    <property type="entry name" value="POLYPROTEIN, PUTATIVE-RELATED"/>
    <property type="match status" value="1"/>
</dbReference>
<dbReference type="Proteomes" id="UP000087171">
    <property type="component" value="Unplaced"/>
</dbReference>
<reference evidence="3" key="1">
    <citation type="submission" date="2025-08" db="UniProtKB">
        <authorList>
            <consortium name="RefSeq"/>
        </authorList>
    </citation>
    <scope>IDENTIFICATION</scope>
    <source>
        <tissue evidence="3">Etiolated seedlings</tissue>
    </source>
</reference>
<gene>
    <name evidence="3" type="primary">LOC101504044</name>
</gene>
<protein>
    <submittedName>
        <fullName evidence="3">Uncharacterized protein LOC101504044</fullName>
    </submittedName>
</protein>
<feature type="compositionally biased region" description="Polar residues" evidence="1">
    <location>
        <begin position="206"/>
        <end position="220"/>
    </location>
</feature>